<protein>
    <submittedName>
        <fullName evidence="2">Uncharacterized protein</fullName>
    </submittedName>
</protein>
<dbReference type="PROSITE" id="PS50088">
    <property type="entry name" value="ANK_REPEAT"/>
    <property type="match status" value="1"/>
</dbReference>
<dbReference type="Gene3D" id="1.25.40.20">
    <property type="entry name" value="Ankyrin repeat-containing domain"/>
    <property type="match status" value="1"/>
</dbReference>
<gene>
    <name evidence="2" type="ORF">H0H81_011498</name>
</gene>
<dbReference type="SUPFAM" id="SSF48403">
    <property type="entry name" value="Ankyrin repeat"/>
    <property type="match status" value="1"/>
</dbReference>
<dbReference type="OrthoDB" id="508139at2759"/>
<proteinExistence type="predicted"/>
<evidence type="ECO:0000313" key="2">
    <source>
        <dbReference type="EMBL" id="KAG5638608.1"/>
    </source>
</evidence>
<dbReference type="InterPro" id="IPR036770">
    <property type="entry name" value="Ankyrin_rpt-contain_sf"/>
</dbReference>
<dbReference type="InterPro" id="IPR002110">
    <property type="entry name" value="Ankyrin_rpt"/>
</dbReference>
<evidence type="ECO:0000313" key="3">
    <source>
        <dbReference type="Proteomes" id="UP000717328"/>
    </source>
</evidence>
<reference evidence="2" key="1">
    <citation type="submission" date="2021-02" db="EMBL/GenBank/DDBJ databases">
        <authorList>
            <person name="Nieuwenhuis M."/>
            <person name="Van De Peppel L.J.J."/>
        </authorList>
    </citation>
    <scope>NUCLEOTIDE SEQUENCE</scope>
    <source>
        <strain evidence="2">D49</strain>
    </source>
</reference>
<dbReference type="AlphaFoldDB" id="A0A9P7K6A1"/>
<dbReference type="Proteomes" id="UP000717328">
    <property type="component" value="Unassembled WGS sequence"/>
</dbReference>
<comment type="caution">
    <text evidence="2">The sequence shown here is derived from an EMBL/GenBank/DDBJ whole genome shotgun (WGS) entry which is preliminary data.</text>
</comment>
<accession>A0A9P7K6A1</accession>
<feature type="repeat" description="ANK" evidence="1">
    <location>
        <begin position="247"/>
        <end position="279"/>
    </location>
</feature>
<dbReference type="EMBL" id="JABCKI010005753">
    <property type="protein sequence ID" value="KAG5638608.1"/>
    <property type="molecule type" value="Genomic_DNA"/>
</dbReference>
<keyword evidence="1" id="KW-0040">ANK repeat</keyword>
<organism evidence="2 3">
    <name type="scientific">Sphagnurus paluster</name>
    <dbReference type="NCBI Taxonomy" id="117069"/>
    <lineage>
        <taxon>Eukaryota</taxon>
        <taxon>Fungi</taxon>
        <taxon>Dikarya</taxon>
        <taxon>Basidiomycota</taxon>
        <taxon>Agaricomycotina</taxon>
        <taxon>Agaricomycetes</taxon>
        <taxon>Agaricomycetidae</taxon>
        <taxon>Agaricales</taxon>
        <taxon>Tricholomatineae</taxon>
        <taxon>Lyophyllaceae</taxon>
        <taxon>Sphagnurus</taxon>
    </lineage>
</organism>
<reference evidence="2" key="2">
    <citation type="submission" date="2021-10" db="EMBL/GenBank/DDBJ databases">
        <title>Phylogenomics reveals ancestral predisposition of the termite-cultivated fungus Termitomyces towards a domesticated lifestyle.</title>
        <authorList>
            <person name="Auxier B."/>
            <person name="Grum-Grzhimaylo A."/>
            <person name="Cardenas M.E."/>
            <person name="Lodge J.D."/>
            <person name="Laessoe T."/>
            <person name="Pedersen O."/>
            <person name="Smith M.E."/>
            <person name="Kuyper T.W."/>
            <person name="Franco-Molano E.A."/>
            <person name="Baroni T.J."/>
            <person name="Aanen D.K."/>
        </authorList>
    </citation>
    <scope>NUCLEOTIDE SEQUENCE</scope>
    <source>
        <strain evidence="2">D49</strain>
    </source>
</reference>
<name>A0A9P7K6A1_9AGAR</name>
<evidence type="ECO:0000256" key="1">
    <source>
        <dbReference type="PROSITE-ProRule" id="PRU00023"/>
    </source>
</evidence>
<keyword evidence="3" id="KW-1185">Reference proteome</keyword>
<sequence length="330" mass="36189">MSSIQVNDCTFKTSTQSDDEYPRVLGNITIKAIHAGHTVATLSAIKILRQFCRGYFLEVMDAHSPAFCRSVWQQRTSASMAAYVSVKEPYRNTGLGSGILAKLIESNHVQDSDLLMCWPSPVGVTDKTESANTKQKQINFVRKVSPVTAQCGASHIPFSFRRVGRTNFFGCSSNPAHASRAIPIDADADEQSESFDTSADEDLSAEDIASKYPLHFAIVNQSGQEAVDTIKAHHQADASSIHKLDASEFTPIHVALGKANPHAVRTLLDLGVAADLQNSQNAAGTTPLEGLAESKRSTREFTETMLGWWATRMMSLRASLWRSERWGCLR</sequence>